<accession>A0AAD7S6C0</accession>
<feature type="transmembrane region" description="Helical" evidence="2">
    <location>
        <begin position="26"/>
        <end position="48"/>
    </location>
</feature>
<keyword evidence="2" id="KW-1133">Transmembrane helix</keyword>
<proteinExistence type="predicted"/>
<feature type="region of interest" description="Disordered" evidence="1">
    <location>
        <begin position="49"/>
        <end position="82"/>
    </location>
</feature>
<evidence type="ECO:0000256" key="1">
    <source>
        <dbReference type="SAM" id="MobiDB-lite"/>
    </source>
</evidence>
<dbReference type="AlphaFoldDB" id="A0AAD7S6C0"/>
<evidence type="ECO:0000313" key="4">
    <source>
        <dbReference type="Proteomes" id="UP001221898"/>
    </source>
</evidence>
<dbReference type="EMBL" id="JAINUG010000103">
    <property type="protein sequence ID" value="KAJ8396842.1"/>
    <property type="molecule type" value="Genomic_DNA"/>
</dbReference>
<keyword evidence="2" id="KW-0812">Transmembrane</keyword>
<evidence type="ECO:0000256" key="2">
    <source>
        <dbReference type="SAM" id="Phobius"/>
    </source>
</evidence>
<sequence>MQNKRPTEEGGQRAATSAPTTPPPSITAIIIIIIIIVTSGGTPADLILHGGHTQHQASLSDHKDTLNAEELPGSEERMGSGL</sequence>
<evidence type="ECO:0000313" key="3">
    <source>
        <dbReference type="EMBL" id="KAJ8396842.1"/>
    </source>
</evidence>
<keyword evidence="4" id="KW-1185">Reference proteome</keyword>
<keyword evidence="2" id="KW-0472">Membrane</keyword>
<protein>
    <submittedName>
        <fullName evidence="3">Uncharacterized protein</fullName>
    </submittedName>
</protein>
<comment type="caution">
    <text evidence="3">The sequence shown here is derived from an EMBL/GenBank/DDBJ whole genome shotgun (WGS) entry which is preliminary data.</text>
</comment>
<gene>
    <name evidence="3" type="ORF">AAFF_G00014410</name>
</gene>
<name>A0AAD7S6C0_9TELE</name>
<feature type="region of interest" description="Disordered" evidence="1">
    <location>
        <begin position="1"/>
        <end position="24"/>
    </location>
</feature>
<dbReference type="Proteomes" id="UP001221898">
    <property type="component" value="Unassembled WGS sequence"/>
</dbReference>
<organism evidence="3 4">
    <name type="scientific">Aldrovandia affinis</name>
    <dbReference type="NCBI Taxonomy" id="143900"/>
    <lineage>
        <taxon>Eukaryota</taxon>
        <taxon>Metazoa</taxon>
        <taxon>Chordata</taxon>
        <taxon>Craniata</taxon>
        <taxon>Vertebrata</taxon>
        <taxon>Euteleostomi</taxon>
        <taxon>Actinopterygii</taxon>
        <taxon>Neopterygii</taxon>
        <taxon>Teleostei</taxon>
        <taxon>Notacanthiformes</taxon>
        <taxon>Halosauridae</taxon>
        <taxon>Aldrovandia</taxon>
    </lineage>
</organism>
<reference evidence="3" key="1">
    <citation type="journal article" date="2023" name="Science">
        <title>Genome structures resolve the early diversification of teleost fishes.</title>
        <authorList>
            <person name="Parey E."/>
            <person name="Louis A."/>
            <person name="Montfort J."/>
            <person name="Bouchez O."/>
            <person name="Roques C."/>
            <person name="Iampietro C."/>
            <person name="Lluch J."/>
            <person name="Castinel A."/>
            <person name="Donnadieu C."/>
            <person name="Desvignes T."/>
            <person name="Floi Bucao C."/>
            <person name="Jouanno E."/>
            <person name="Wen M."/>
            <person name="Mejri S."/>
            <person name="Dirks R."/>
            <person name="Jansen H."/>
            <person name="Henkel C."/>
            <person name="Chen W.J."/>
            <person name="Zahm M."/>
            <person name="Cabau C."/>
            <person name="Klopp C."/>
            <person name="Thompson A.W."/>
            <person name="Robinson-Rechavi M."/>
            <person name="Braasch I."/>
            <person name="Lecointre G."/>
            <person name="Bobe J."/>
            <person name="Postlethwait J.H."/>
            <person name="Berthelot C."/>
            <person name="Roest Crollius H."/>
            <person name="Guiguen Y."/>
        </authorList>
    </citation>
    <scope>NUCLEOTIDE SEQUENCE</scope>
    <source>
        <strain evidence="3">NC1722</strain>
    </source>
</reference>
<feature type="compositionally biased region" description="Basic and acidic residues" evidence="1">
    <location>
        <begin position="1"/>
        <end position="11"/>
    </location>
</feature>